<name>A0ABV3GSD4_MICGL</name>
<keyword evidence="3" id="KW-1185">Reference proteome</keyword>
<proteinExistence type="predicted"/>
<accession>A0ABV3GSD4</accession>
<keyword evidence="1" id="KW-1133">Transmembrane helix</keyword>
<dbReference type="Proteomes" id="UP001551675">
    <property type="component" value="Unassembled WGS sequence"/>
</dbReference>
<comment type="caution">
    <text evidence="2">The sequence shown here is derived from an EMBL/GenBank/DDBJ whole genome shotgun (WGS) entry which is preliminary data.</text>
</comment>
<evidence type="ECO:0000313" key="2">
    <source>
        <dbReference type="EMBL" id="MEV0974553.1"/>
    </source>
</evidence>
<evidence type="ECO:0000256" key="1">
    <source>
        <dbReference type="SAM" id="Phobius"/>
    </source>
</evidence>
<evidence type="ECO:0000313" key="3">
    <source>
        <dbReference type="Proteomes" id="UP001551675"/>
    </source>
</evidence>
<dbReference type="RefSeq" id="WP_358141317.1">
    <property type="nucleotide sequence ID" value="NZ_JBFALK010000032.1"/>
</dbReference>
<organism evidence="2 3">
    <name type="scientific">Microtetraspora glauca</name>
    <dbReference type="NCBI Taxonomy" id="1996"/>
    <lineage>
        <taxon>Bacteria</taxon>
        <taxon>Bacillati</taxon>
        <taxon>Actinomycetota</taxon>
        <taxon>Actinomycetes</taxon>
        <taxon>Streptosporangiales</taxon>
        <taxon>Streptosporangiaceae</taxon>
        <taxon>Microtetraspora</taxon>
    </lineage>
</organism>
<dbReference type="EMBL" id="JBFALK010000032">
    <property type="protein sequence ID" value="MEV0974553.1"/>
    <property type="molecule type" value="Genomic_DNA"/>
</dbReference>
<reference evidence="2 3" key="1">
    <citation type="submission" date="2024-06" db="EMBL/GenBank/DDBJ databases">
        <title>The Natural Products Discovery Center: Release of the First 8490 Sequenced Strains for Exploring Actinobacteria Biosynthetic Diversity.</title>
        <authorList>
            <person name="Kalkreuter E."/>
            <person name="Kautsar S.A."/>
            <person name="Yang D."/>
            <person name="Bader C.D."/>
            <person name="Teijaro C.N."/>
            <person name="Fluegel L."/>
            <person name="Davis C.M."/>
            <person name="Simpson J.R."/>
            <person name="Lauterbach L."/>
            <person name="Steele A.D."/>
            <person name="Gui C."/>
            <person name="Meng S."/>
            <person name="Li G."/>
            <person name="Viehrig K."/>
            <person name="Ye F."/>
            <person name="Su P."/>
            <person name="Kiefer A.F."/>
            <person name="Nichols A."/>
            <person name="Cepeda A.J."/>
            <person name="Yan W."/>
            <person name="Fan B."/>
            <person name="Jiang Y."/>
            <person name="Adhikari A."/>
            <person name="Zheng C.-J."/>
            <person name="Schuster L."/>
            <person name="Cowan T.M."/>
            <person name="Smanski M.J."/>
            <person name="Chevrette M.G."/>
            <person name="De Carvalho L.P.S."/>
            <person name="Shen B."/>
        </authorList>
    </citation>
    <scope>NUCLEOTIDE SEQUENCE [LARGE SCALE GENOMIC DNA]</scope>
    <source>
        <strain evidence="2 3">NPDC050100</strain>
    </source>
</reference>
<protein>
    <submittedName>
        <fullName evidence="2">Uncharacterized protein</fullName>
    </submittedName>
</protein>
<sequence length="273" mass="30039">MTRDADAPEDGAAGDAPPGRALRALKKPAVWLVGTVGAALASIIGGVVLGAWPWLQDMWADHQDRPRITAVAYSPVEEGDSFAFRRAITGGPRRILHGSPDDTKLVDFIRRERGARIGSMNVTLVLRGERRDMIRIVDVRPRVRKSMPNASGTCFVMPNAGSADVFAIVADLDALAPGGTAKRGARFLKKNIDLAYGERATVEITAEAARRAYEWDVQIDYVYGDDLLIQHAYVTDRDGQPFRITGKARTYQVAYDQRGLTDVFRVARRNRSC</sequence>
<gene>
    <name evidence="2" type="ORF">AB0I59_38675</name>
</gene>
<keyword evidence="1" id="KW-0812">Transmembrane</keyword>
<feature type="transmembrane region" description="Helical" evidence="1">
    <location>
        <begin position="29"/>
        <end position="55"/>
    </location>
</feature>
<keyword evidence="1" id="KW-0472">Membrane</keyword>